<feature type="transmembrane region" description="Helical" evidence="1">
    <location>
        <begin position="101"/>
        <end position="123"/>
    </location>
</feature>
<comment type="caution">
    <text evidence="2">The sequence shown here is derived from an EMBL/GenBank/DDBJ whole genome shotgun (WGS) entry which is preliminary data.</text>
</comment>
<feature type="transmembrane region" description="Helical" evidence="1">
    <location>
        <begin position="129"/>
        <end position="146"/>
    </location>
</feature>
<reference evidence="2 3" key="1">
    <citation type="submission" date="2021-01" db="EMBL/GenBank/DDBJ databases">
        <title>Whole genome shotgun sequence of Microbispora siamensis NBRC 104113.</title>
        <authorList>
            <person name="Komaki H."/>
            <person name="Tamura T."/>
        </authorList>
    </citation>
    <scope>NUCLEOTIDE SEQUENCE [LARGE SCALE GENOMIC DNA]</scope>
    <source>
        <strain evidence="2 3">NBRC 104113</strain>
    </source>
</reference>
<proteinExistence type="predicted"/>
<dbReference type="Proteomes" id="UP000660454">
    <property type="component" value="Unassembled WGS sequence"/>
</dbReference>
<gene>
    <name evidence="2" type="ORF">Msi02_43870</name>
</gene>
<evidence type="ECO:0000313" key="2">
    <source>
        <dbReference type="EMBL" id="GIH63570.1"/>
    </source>
</evidence>
<dbReference type="EMBL" id="BOOF01000025">
    <property type="protein sequence ID" value="GIH63570.1"/>
    <property type="molecule type" value="Genomic_DNA"/>
</dbReference>
<feature type="transmembrane region" description="Helical" evidence="1">
    <location>
        <begin position="6"/>
        <end position="21"/>
    </location>
</feature>
<accession>A0ABQ4GQ75</accession>
<keyword evidence="1" id="KW-1133">Transmembrane helix</keyword>
<evidence type="ECO:0008006" key="4">
    <source>
        <dbReference type="Google" id="ProtNLM"/>
    </source>
</evidence>
<evidence type="ECO:0000256" key="1">
    <source>
        <dbReference type="SAM" id="Phobius"/>
    </source>
</evidence>
<sequence length="164" mass="17035">MRMETAQIVVVALAVLALLIYRQMKPRPVARPVGLIIAAVMVVGGLGGGALVDPRHTALSLAVLVAELLVAAGLGVLRAMTTRVWRDQHGVAWSQGTVTTLVAWVGSIAVRIAMIALTSLLGLASSQTSVLLFVGVTLGVQFLVVARRANALPTVPVSGVQTAR</sequence>
<protein>
    <recommendedName>
        <fullName evidence="4">DUF1453 domain-containing protein</fullName>
    </recommendedName>
</protein>
<feature type="transmembrane region" description="Helical" evidence="1">
    <location>
        <begin position="58"/>
        <end position="80"/>
    </location>
</feature>
<evidence type="ECO:0000313" key="3">
    <source>
        <dbReference type="Proteomes" id="UP000660454"/>
    </source>
</evidence>
<keyword evidence="1" id="KW-0812">Transmembrane</keyword>
<keyword evidence="3" id="KW-1185">Reference proteome</keyword>
<name>A0ABQ4GQ75_9ACTN</name>
<keyword evidence="1" id="KW-0472">Membrane</keyword>
<feature type="transmembrane region" description="Helical" evidence="1">
    <location>
        <begin position="33"/>
        <end position="52"/>
    </location>
</feature>
<organism evidence="2 3">
    <name type="scientific">Microbispora siamensis</name>
    <dbReference type="NCBI Taxonomy" id="564413"/>
    <lineage>
        <taxon>Bacteria</taxon>
        <taxon>Bacillati</taxon>
        <taxon>Actinomycetota</taxon>
        <taxon>Actinomycetes</taxon>
        <taxon>Streptosporangiales</taxon>
        <taxon>Streptosporangiaceae</taxon>
        <taxon>Microbispora</taxon>
    </lineage>
</organism>